<sequence length="306" mass="33425">MYELIIIGGGPAGMTAAVYASRKRMNALLITKEFGGQPMWTMDIENYMGYQFVTGPELMEKFDEQVRKFPIEIKYEEVTRLAANEDGSFSVTSDGGEYRSQTVIVASGKRPRRLEVPGETEFTGRGVSYCATCDGPLYAGKTVAVIGGGNSALQAAIEISPIAEKVYLISIAGYNADPIVIEKLKELKRPVVEFMGYTTTAIKGSQTVEKLVLVSNDTQEETELDVQGIFVEIGLEPNTEYCEGVVDFNKYREINTDCRTRTKLPGLFAAGDVTNGPDKQIVIAAGDGAKAALVAYEFLLHRRPNA</sequence>
<evidence type="ECO:0000259" key="6">
    <source>
        <dbReference type="Pfam" id="PF07992"/>
    </source>
</evidence>
<dbReference type="GO" id="GO:0016668">
    <property type="term" value="F:oxidoreductase activity, acting on a sulfur group of donors, NAD(P) as acceptor"/>
    <property type="evidence" value="ECO:0007669"/>
    <property type="project" value="UniProtKB-ARBA"/>
</dbReference>
<dbReference type="Gene3D" id="3.50.50.60">
    <property type="entry name" value="FAD/NAD(P)-binding domain"/>
    <property type="match status" value="2"/>
</dbReference>
<evidence type="ECO:0000256" key="1">
    <source>
        <dbReference type="ARBA" id="ARBA00022630"/>
    </source>
</evidence>
<evidence type="ECO:0000313" key="7">
    <source>
        <dbReference type="EMBL" id="SCM79676.1"/>
    </source>
</evidence>
<dbReference type="Pfam" id="PF07992">
    <property type="entry name" value="Pyr_redox_2"/>
    <property type="match status" value="1"/>
</dbReference>
<feature type="domain" description="FAD/NAD(P)-binding" evidence="6">
    <location>
        <begin position="3"/>
        <end position="278"/>
    </location>
</feature>
<dbReference type="InterPro" id="IPR036188">
    <property type="entry name" value="FAD/NAD-bd_sf"/>
</dbReference>
<proteinExistence type="predicted"/>
<keyword evidence="3 7" id="KW-0560">Oxidoreductase</keyword>
<organism evidence="7">
    <name type="scientific">uncultured Sporomusa sp</name>
    <dbReference type="NCBI Taxonomy" id="307249"/>
    <lineage>
        <taxon>Bacteria</taxon>
        <taxon>Bacillati</taxon>
        <taxon>Bacillota</taxon>
        <taxon>Negativicutes</taxon>
        <taxon>Selenomonadales</taxon>
        <taxon>Sporomusaceae</taxon>
        <taxon>Sporomusa</taxon>
        <taxon>environmental samples</taxon>
    </lineage>
</organism>
<dbReference type="SUPFAM" id="SSF51905">
    <property type="entry name" value="FAD/NAD(P)-binding domain"/>
    <property type="match status" value="1"/>
</dbReference>
<dbReference type="InterPro" id="IPR050097">
    <property type="entry name" value="Ferredoxin-NADP_redctase_2"/>
</dbReference>
<dbReference type="PANTHER" id="PTHR48105">
    <property type="entry name" value="THIOREDOXIN REDUCTASE 1-RELATED-RELATED"/>
    <property type="match status" value="1"/>
</dbReference>
<evidence type="ECO:0000256" key="5">
    <source>
        <dbReference type="ARBA" id="ARBA00023284"/>
    </source>
</evidence>
<evidence type="ECO:0000256" key="4">
    <source>
        <dbReference type="ARBA" id="ARBA00023157"/>
    </source>
</evidence>
<dbReference type="InterPro" id="IPR023753">
    <property type="entry name" value="FAD/NAD-binding_dom"/>
</dbReference>
<keyword evidence="4" id="KW-1015">Disulfide bond</keyword>
<dbReference type="PRINTS" id="PR00469">
    <property type="entry name" value="PNDRDTASEII"/>
</dbReference>
<gene>
    <name evidence="7" type="primary">ahpF</name>
    <name evidence="7" type="ORF">KL86SPO_30039</name>
</gene>
<keyword evidence="2" id="KW-0274">FAD</keyword>
<accession>A0A212LQ94</accession>
<protein>
    <submittedName>
        <fullName evidence="7">NADH dehydrogenase</fullName>
        <ecNumber evidence="7">1.6.99.3</ecNumber>
    </submittedName>
</protein>
<dbReference type="AlphaFoldDB" id="A0A212LQ94"/>
<dbReference type="EC" id="1.6.99.3" evidence="7"/>
<evidence type="ECO:0000256" key="2">
    <source>
        <dbReference type="ARBA" id="ARBA00022827"/>
    </source>
</evidence>
<dbReference type="PRINTS" id="PR00368">
    <property type="entry name" value="FADPNR"/>
</dbReference>
<name>A0A212LQ94_9FIRM</name>
<dbReference type="EMBL" id="FMJE01000003">
    <property type="protein sequence ID" value="SCM79676.1"/>
    <property type="molecule type" value="Genomic_DNA"/>
</dbReference>
<dbReference type="PROSITE" id="PS00573">
    <property type="entry name" value="PYRIDINE_REDOX_2"/>
    <property type="match status" value="1"/>
</dbReference>
<keyword evidence="1" id="KW-0285">Flavoprotein</keyword>
<evidence type="ECO:0000256" key="3">
    <source>
        <dbReference type="ARBA" id="ARBA00023002"/>
    </source>
</evidence>
<keyword evidence="5" id="KW-0676">Redox-active center</keyword>
<dbReference type="InterPro" id="IPR008255">
    <property type="entry name" value="Pyr_nucl-diS_OxRdtase_2_AS"/>
</dbReference>
<reference evidence="7" key="1">
    <citation type="submission" date="2016-08" db="EMBL/GenBank/DDBJ databases">
        <authorList>
            <person name="Seilhamer J.J."/>
        </authorList>
    </citation>
    <scope>NUCLEOTIDE SEQUENCE</scope>
    <source>
        <strain evidence="7">86</strain>
    </source>
</reference>